<dbReference type="GO" id="GO:0004930">
    <property type="term" value="F:G protein-coupled receptor activity"/>
    <property type="evidence" value="ECO:0007669"/>
    <property type="project" value="UniProtKB-KW"/>
</dbReference>
<dbReference type="AlphaFoldDB" id="A0A667G8E3"/>
<evidence type="ECO:0000256" key="9">
    <source>
        <dbReference type="ARBA" id="ARBA00023136"/>
    </source>
</evidence>
<dbReference type="Gene3D" id="1.20.1070.10">
    <property type="entry name" value="Rhodopsin 7-helix transmembrane proteins"/>
    <property type="match status" value="2"/>
</dbReference>
<feature type="transmembrane region" description="Helical" evidence="13">
    <location>
        <begin position="236"/>
        <end position="258"/>
    </location>
</feature>
<feature type="transmembrane region" description="Helical" evidence="13">
    <location>
        <begin position="389"/>
        <end position="411"/>
    </location>
</feature>
<keyword evidence="3" id="KW-1003">Cell membrane</keyword>
<dbReference type="InterPro" id="IPR000725">
    <property type="entry name" value="Olfact_rcpt"/>
</dbReference>
<dbReference type="Proteomes" id="UP000472241">
    <property type="component" value="Unplaced"/>
</dbReference>
<keyword evidence="16" id="KW-1185">Reference proteome</keyword>
<evidence type="ECO:0000256" key="13">
    <source>
        <dbReference type="SAM" id="Phobius"/>
    </source>
</evidence>
<dbReference type="SUPFAM" id="SSF81321">
    <property type="entry name" value="Family A G protein-coupled receptor-like"/>
    <property type="match status" value="2"/>
</dbReference>
<organism evidence="15 16">
    <name type="scientific">Lynx canadensis</name>
    <name type="common">Canada lynx</name>
    <name type="synonym">Felis canadensis</name>
    <dbReference type="NCBI Taxonomy" id="61383"/>
    <lineage>
        <taxon>Eukaryota</taxon>
        <taxon>Metazoa</taxon>
        <taxon>Chordata</taxon>
        <taxon>Craniata</taxon>
        <taxon>Vertebrata</taxon>
        <taxon>Euteleostomi</taxon>
        <taxon>Mammalia</taxon>
        <taxon>Eutheria</taxon>
        <taxon>Laurasiatheria</taxon>
        <taxon>Carnivora</taxon>
        <taxon>Feliformia</taxon>
        <taxon>Felidae</taxon>
        <taxon>Felinae</taxon>
        <taxon>Lynx</taxon>
    </lineage>
</organism>
<comment type="similarity">
    <text evidence="12">Belongs to the G-protein coupled receptor 1 family.</text>
</comment>
<evidence type="ECO:0000256" key="2">
    <source>
        <dbReference type="ARBA" id="ARBA00004651"/>
    </source>
</evidence>
<feature type="transmembrane region" description="Helical" evidence="13">
    <location>
        <begin position="138"/>
        <end position="162"/>
    </location>
</feature>
<comment type="subcellular location">
    <subcellularLocation>
        <location evidence="2">Cell membrane</location>
        <topology evidence="2">Multi-pass membrane protein</topology>
    </subcellularLocation>
</comment>
<feature type="domain" description="G-protein coupled receptors family 1 profile" evidence="14">
    <location>
        <begin position="39"/>
        <end position="289"/>
    </location>
</feature>
<evidence type="ECO:0000256" key="3">
    <source>
        <dbReference type="ARBA" id="ARBA00022475"/>
    </source>
</evidence>
<dbReference type="InterPro" id="IPR000276">
    <property type="entry name" value="GPCR_Rhodpsn"/>
</dbReference>
<feature type="transmembrane region" description="Helical" evidence="13">
    <location>
        <begin position="197"/>
        <end position="224"/>
    </location>
</feature>
<evidence type="ECO:0000256" key="1">
    <source>
        <dbReference type="ARBA" id="ARBA00003929"/>
    </source>
</evidence>
<evidence type="ECO:0000256" key="6">
    <source>
        <dbReference type="ARBA" id="ARBA00022725"/>
    </source>
</evidence>
<dbReference type="InterPro" id="IPR017452">
    <property type="entry name" value="GPCR_Rhodpsn_7TM"/>
</dbReference>
<feature type="domain" description="G-protein coupled receptors family 1 profile" evidence="14">
    <location>
        <begin position="332"/>
        <end position="581"/>
    </location>
</feature>
<keyword evidence="8 12" id="KW-0297">G-protein coupled receptor</keyword>
<feature type="transmembrane region" description="Helical" evidence="13">
    <location>
        <begin position="351"/>
        <end position="369"/>
    </location>
</feature>
<protein>
    <recommendedName>
        <fullName evidence="14">G-protein coupled receptors family 1 profile domain-containing protein</fullName>
    </recommendedName>
</protein>
<dbReference type="FunFam" id="1.20.1070.10:FF:000005">
    <property type="entry name" value="Olfactory receptor"/>
    <property type="match status" value="2"/>
</dbReference>
<evidence type="ECO:0000259" key="14">
    <source>
        <dbReference type="PROSITE" id="PS50262"/>
    </source>
</evidence>
<reference evidence="15" key="2">
    <citation type="submission" date="2025-09" db="UniProtKB">
        <authorList>
            <consortium name="Ensembl"/>
        </authorList>
    </citation>
    <scope>IDENTIFICATION</scope>
</reference>
<feature type="transmembrane region" description="Helical" evidence="13">
    <location>
        <begin position="490"/>
        <end position="517"/>
    </location>
</feature>
<proteinExistence type="inferred from homology"/>
<dbReference type="PANTHER" id="PTHR26453">
    <property type="entry name" value="OLFACTORY RECEPTOR"/>
    <property type="match status" value="1"/>
</dbReference>
<dbReference type="PRINTS" id="PR00245">
    <property type="entry name" value="OLFACTORYR"/>
</dbReference>
<dbReference type="Pfam" id="PF13853">
    <property type="entry name" value="7tm_4"/>
    <property type="match status" value="1"/>
</dbReference>
<feature type="transmembrane region" description="Helical" evidence="13">
    <location>
        <begin position="317"/>
        <end position="339"/>
    </location>
</feature>
<dbReference type="PROSITE" id="PS50262">
    <property type="entry name" value="G_PROTEIN_RECEP_F1_2"/>
    <property type="match status" value="2"/>
</dbReference>
<keyword evidence="6" id="KW-0552">Olfaction</keyword>
<feature type="transmembrane region" description="Helical" evidence="13">
    <location>
        <begin position="529"/>
        <end position="551"/>
    </location>
</feature>
<feature type="transmembrane region" description="Helical" evidence="13">
    <location>
        <begin position="563"/>
        <end position="583"/>
    </location>
</feature>
<feature type="transmembrane region" description="Helical" evidence="13">
    <location>
        <begin position="431"/>
        <end position="455"/>
    </location>
</feature>
<accession>A0A667G8E3</accession>
<evidence type="ECO:0000313" key="16">
    <source>
        <dbReference type="Proteomes" id="UP000472241"/>
    </source>
</evidence>
<feature type="transmembrane region" description="Helical" evidence="13">
    <location>
        <begin position="23"/>
        <end position="48"/>
    </location>
</feature>
<evidence type="ECO:0000313" key="15">
    <source>
        <dbReference type="Ensembl" id="ENSLCNP00005003097.1"/>
    </source>
</evidence>
<feature type="transmembrane region" description="Helical" evidence="13">
    <location>
        <begin position="96"/>
        <end position="118"/>
    </location>
</feature>
<evidence type="ECO:0000256" key="11">
    <source>
        <dbReference type="ARBA" id="ARBA00023224"/>
    </source>
</evidence>
<reference evidence="15" key="1">
    <citation type="submission" date="2025-08" db="UniProtKB">
        <authorList>
            <consortium name="Ensembl"/>
        </authorList>
    </citation>
    <scope>IDENTIFICATION</scope>
</reference>
<keyword evidence="4" id="KW-0716">Sensory transduction</keyword>
<comment type="function">
    <text evidence="1">Putative odorant or sperm cell receptor.</text>
</comment>
<dbReference type="PRINTS" id="PR00237">
    <property type="entry name" value="GPCRRHODOPSN"/>
</dbReference>
<dbReference type="PROSITE" id="PS00237">
    <property type="entry name" value="G_PROTEIN_RECEP_F1_1"/>
    <property type="match status" value="2"/>
</dbReference>
<keyword evidence="10 12" id="KW-0675">Receptor</keyword>
<dbReference type="GO" id="GO:0005886">
    <property type="term" value="C:plasma membrane"/>
    <property type="evidence" value="ECO:0007669"/>
    <property type="project" value="UniProtKB-SubCell"/>
</dbReference>
<evidence type="ECO:0000256" key="10">
    <source>
        <dbReference type="ARBA" id="ARBA00023170"/>
    </source>
</evidence>
<dbReference type="GO" id="GO:0004984">
    <property type="term" value="F:olfactory receptor activity"/>
    <property type="evidence" value="ECO:0007669"/>
    <property type="project" value="InterPro"/>
</dbReference>
<keyword evidence="11 12" id="KW-0807">Transducer</keyword>
<keyword evidence="5 12" id="KW-0812">Transmembrane</keyword>
<dbReference type="CDD" id="cd15434">
    <property type="entry name" value="7tmA_OR2W-like"/>
    <property type="match status" value="1"/>
</dbReference>
<name>A0A667G8E3_LYNCA</name>
<keyword evidence="9 13" id="KW-0472">Membrane</keyword>
<dbReference type="Pfam" id="PF00001">
    <property type="entry name" value="7tm_1"/>
    <property type="match status" value="1"/>
</dbReference>
<keyword evidence="7 13" id="KW-1133">Transmembrane helix</keyword>
<dbReference type="Ensembl" id="ENSLCNT00005003536.1">
    <property type="protein sequence ID" value="ENSLCNP00005003097.1"/>
    <property type="gene ID" value="ENSLCNG00005002208.1"/>
</dbReference>
<sequence>MVNDSHFGGFTLLGFQGQPQLEMIISGVVFLFYTIALMGNMAIVLLSFLDDHLQTPMYFFLRNLAILDLCYTTNIVPQMLANIWGKDKRITLGGCVLQLFIDMVLCSVECILLAVMSYDRFNAVCKPLHYMTIMNPQLCRALVAMTWGVGVTNCMILSPYAMSLPRCGNHHLDHFFCEMSAMIKIACVDTTAMEETTFAMCLIIVLVPLLLILVSYGFIAVAVLKIKSAAGRQKAFGTCSSHLIVVSIFYGTVIYMYIQPGNSPSQDEAIIPLILFINTLASNMSQLISRNRKMVNNSHFGGFILLGFPGQPQLEMIISGVVFLFYTIALMGNMAIILLPLLDERLQTPMYFFLRNLAILDLCYTTNIVPQMLANVWGKDKKISFGGCAFQLFTDVTLCTVECILLAVMSYDRFNAVCKPLHYMTIMNPQLCRTLVAMTWGVGVTNCMILSPYAMSLPRCGNHHLDHYFCEISAMVKIACVDTTAMEETLFALCFFIFLTPLLLILVSYGFIAVAVLKIKSATGRQKAFGTCSSHLIVVSIFYGTVIYMYIQPGNSPSQDEGKLLSIFYSIVTPSLNPLIYTLRNKEFKGAMKKLIGKEKRSLETTGH</sequence>
<feature type="transmembrane region" description="Helical" evidence="13">
    <location>
        <begin position="60"/>
        <end position="84"/>
    </location>
</feature>
<evidence type="ECO:0000256" key="12">
    <source>
        <dbReference type="RuleBase" id="RU000688"/>
    </source>
</evidence>
<evidence type="ECO:0000256" key="5">
    <source>
        <dbReference type="ARBA" id="ARBA00022692"/>
    </source>
</evidence>
<evidence type="ECO:0000256" key="8">
    <source>
        <dbReference type="ARBA" id="ARBA00023040"/>
    </source>
</evidence>
<evidence type="ECO:0000256" key="7">
    <source>
        <dbReference type="ARBA" id="ARBA00022989"/>
    </source>
</evidence>
<evidence type="ECO:0000256" key="4">
    <source>
        <dbReference type="ARBA" id="ARBA00022606"/>
    </source>
</evidence>